<organism evidence="6 7">
    <name type="scientific">Imperialibacter roseus</name>
    <dbReference type="NCBI Taxonomy" id="1324217"/>
    <lineage>
        <taxon>Bacteria</taxon>
        <taxon>Pseudomonadati</taxon>
        <taxon>Bacteroidota</taxon>
        <taxon>Cytophagia</taxon>
        <taxon>Cytophagales</taxon>
        <taxon>Flammeovirgaceae</taxon>
        <taxon>Imperialibacter</taxon>
    </lineage>
</organism>
<protein>
    <submittedName>
        <fullName evidence="6">Prolyl oligopeptidase family serine peptidase</fullName>
    </submittedName>
</protein>
<evidence type="ECO:0000256" key="3">
    <source>
        <dbReference type="SAM" id="SignalP"/>
    </source>
</evidence>
<accession>A0ABZ0IT85</accession>
<dbReference type="Gene3D" id="3.40.50.1820">
    <property type="entry name" value="alpha/beta hydrolase"/>
    <property type="match status" value="1"/>
</dbReference>
<keyword evidence="3" id="KW-0732">Signal</keyword>
<dbReference type="Proteomes" id="UP001302349">
    <property type="component" value="Chromosome"/>
</dbReference>
<dbReference type="SUPFAM" id="SSF53474">
    <property type="entry name" value="alpha/beta-Hydrolases"/>
    <property type="match status" value="1"/>
</dbReference>
<evidence type="ECO:0000256" key="1">
    <source>
        <dbReference type="ARBA" id="ARBA00022801"/>
    </source>
</evidence>
<reference evidence="6 7" key="1">
    <citation type="journal article" date="2023" name="Microbiol. Resour. Announc.">
        <title>Complete Genome Sequence of Imperialibacter roseus strain P4T.</title>
        <authorList>
            <person name="Tizabi D.R."/>
            <person name="Bachvaroff T."/>
            <person name="Hill R.T."/>
        </authorList>
    </citation>
    <scope>NUCLEOTIDE SEQUENCE [LARGE SCALE GENOMIC DNA]</scope>
    <source>
        <strain evidence="6 7">P4T</strain>
    </source>
</reference>
<evidence type="ECO:0000313" key="7">
    <source>
        <dbReference type="Proteomes" id="UP001302349"/>
    </source>
</evidence>
<feature type="domain" description="Peptidase S9 prolyl oligopeptidase catalytic" evidence="4">
    <location>
        <begin position="499"/>
        <end position="696"/>
    </location>
</feature>
<gene>
    <name evidence="6" type="ORF">RT717_27500</name>
</gene>
<dbReference type="InterPro" id="IPR001375">
    <property type="entry name" value="Peptidase_S9_cat"/>
</dbReference>
<dbReference type="Gene3D" id="2.140.10.30">
    <property type="entry name" value="Dipeptidylpeptidase IV, N-terminal domain"/>
    <property type="match status" value="1"/>
</dbReference>
<evidence type="ECO:0000259" key="5">
    <source>
        <dbReference type="Pfam" id="PF00930"/>
    </source>
</evidence>
<dbReference type="InterPro" id="IPR002469">
    <property type="entry name" value="Peptidase_S9B_N"/>
</dbReference>
<proteinExistence type="predicted"/>
<dbReference type="Pfam" id="PF07676">
    <property type="entry name" value="PD40"/>
    <property type="match status" value="2"/>
</dbReference>
<dbReference type="RefSeq" id="WP_317489518.1">
    <property type="nucleotide sequence ID" value="NZ_CP136051.1"/>
</dbReference>
<keyword evidence="2" id="KW-0645">Protease</keyword>
<dbReference type="PANTHER" id="PTHR42776:SF27">
    <property type="entry name" value="DIPEPTIDYL PEPTIDASE FAMILY MEMBER 6"/>
    <property type="match status" value="1"/>
</dbReference>
<name>A0ABZ0IT85_9BACT</name>
<dbReference type="InterPro" id="IPR029058">
    <property type="entry name" value="AB_hydrolase_fold"/>
</dbReference>
<sequence>MTNRFRQLLLVILLPVLSFPALAQFSLEDVMSYPFATELVAGKATDAMAWVENKRGIRNIYFAKGPDGPSVQLTSYGKDDGQEISSLTFFMNDQWLLYVRGSAPNRNGEIANPDSNPEGAEQIIWLISTESGDAIRVANGYSPTVHPTENTILFSSPAGIFQININEYGIPESDSERLLFRARGSNGGQAWSPDGKEVLFTSSRGDHSFVGIFSAEKGEIRWMAPSVGRDMIPVWSPDGKQVAFVRYKGLKRDELVNITGGESFSIFVADAVTGAAKEVWKSPSDDGGFAQSYPAAPLQWTKANRLLFYSEHEGWMHIYSMNPDGSGLTDVTPGACEAEDSGISADGSTLYFSSNCGDIDRRHLYSVAVKGGTPKALTKGEGSEMTPVPLASGRGLAMQYMGYNFDKTVGFLASGASTVKQISSAAPSAFPAKSLVKPEQVIYKSPDGVEIHAQLFMPATHKKGEKHPAIIFMHGGPIRQMLLTFHYSSYYSNAYAFNQYLASQGYVVMSVNYRDGIGYGKDFRRVENQGPRGAEEYQDIVAGGKYLQGRVEVEPAKIGLWGGSYGGYLTAMGLARNPELFKAGVDLHGVHDWAFRAREFGPPGGWWGITEELMDKAFESSPVSDLSKWTAPVLLVHGDDDRNVLFQQTTDLAETLREKGVNVDLLIFPDEVHGFLRYDSWFRTFEAAKVYFDKYLK</sequence>
<feature type="domain" description="Dipeptidylpeptidase IV N-terminal" evidence="5">
    <location>
        <begin position="276"/>
        <end position="385"/>
    </location>
</feature>
<keyword evidence="1" id="KW-0378">Hydrolase</keyword>
<keyword evidence="2" id="KW-0720">Serine protease</keyword>
<dbReference type="EMBL" id="CP136051">
    <property type="protein sequence ID" value="WOK06817.1"/>
    <property type="molecule type" value="Genomic_DNA"/>
</dbReference>
<dbReference type="Pfam" id="PF00326">
    <property type="entry name" value="Peptidase_S9"/>
    <property type="match status" value="1"/>
</dbReference>
<evidence type="ECO:0000256" key="2">
    <source>
        <dbReference type="ARBA" id="ARBA00022825"/>
    </source>
</evidence>
<dbReference type="InterPro" id="IPR011659">
    <property type="entry name" value="WD40"/>
</dbReference>
<dbReference type="PANTHER" id="PTHR42776">
    <property type="entry name" value="SERINE PEPTIDASE S9 FAMILY MEMBER"/>
    <property type="match status" value="1"/>
</dbReference>
<keyword evidence="7" id="KW-1185">Reference proteome</keyword>
<dbReference type="SUPFAM" id="SSF82171">
    <property type="entry name" value="DPP6 N-terminal domain-like"/>
    <property type="match status" value="1"/>
</dbReference>
<feature type="chain" id="PRO_5047510544" evidence="3">
    <location>
        <begin position="24"/>
        <end position="697"/>
    </location>
</feature>
<evidence type="ECO:0000313" key="6">
    <source>
        <dbReference type="EMBL" id="WOK06817.1"/>
    </source>
</evidence>
<evidence type="ECO:0000259" key="4">
    <source>
        <dbReference type="Pfam" id="PF00326"/>
    </source>
</evidence>
<feature type="signal peptide" evidence="3">
    <location>
        <begin position="1"/>
        <end position="23"/>
    </location>
</feature>
<dbReference type="Pfam" id="PF00930">
    <property type="entry name" value="DPPIV_N"/>
    <property type="match status" value="1"/>
</dbReference>